<keyword evidence="2" id="KW-0472">Membrane</keyword>
<evidence type="ECO:0000256" key="1">
    <source>
        <dbReference type="SAM" id="MobiDB-lite"/>
    </source>
</evidence>
<evidence type="ECO:0000313" key="4">
    <source>
        <dbReference type="Proteomes" id="UP000193986"/>
    </source>
</evidence>
<dbReference type="Proteomes" id="UP000193986">
    <property type="component" value="Unassembled WGS sequence"/>
</dbReference>
<evidence type="ECO:0000256" key="2">
    <source>
        <dbReference type="SAM" id="Phobius"/>
    </source>
</evidence>
<keyword evidence="4" id="KW-1185">Reference proteome</keyword>
<protein>
    <submittedName>
        <fullName evidence="3">Uncharacterized protein</fullName>
    </submittedName>
</protein>
<keyword evidence="2" id="KW-1133">Transmembrane helix</keyword>
<name>A0A1Y2AIA1_9TREE</name>
<dbReference type="AlphaFoldDB" id="A0A1Y2AIA1"/>
<feature type="transmembrane region" description="Helical" evidence="2">
    <location>
        <begin position="356"/>
        <end position="374"/>
    </location>
</feature>
<sequence length="406" mass="45051">MDPSHSLPSVRRIEPIISTRPPPPFILGEPFDTYFGLPEDLHGHKEITRVVTSCGRVSTLCIIQSSVNTSVPAILVDLNYNLSAPPTIEQWLRYIMTNPFTLPLQTPTFHRSLSIYQDQRSDYHSSVAPQLPLKPGKLSATPRFSPPDRYPHSRVQDGSTYLGSSLSVVLYLWKSGLKVSRVKVNRGRPDTTSYQLEVTLSGGARLPLLTEHVLSPLRDVSAQITKSDFYAAQNLTGNLIPNHSVLFFVGAYSAQYLLKGRYEHSNGLHARACHLGSTSSFRPIYIGNRNQCHLSLRDRIAACAGVSMASSSAQAALGLIVFVDFTFGAASMSFAYCGDFLDPPEAVDYWSGESGIGGTVTFTFILAYFFLAEMKNRSHRELNMLFHRRVPARKPRPTEIGIQEDE</sequence>
<gene>
    <name evidence="3" type="ORF">BCR39DRAFT_508310</name>
</gene>
<evidence type="ECO:0000313" key="3">
    <source>
        <dbReference type="EMBL" id="ORY21685.1"/>
    </source>
</evidence>
<keyword evidence="2" id="KW-0812">Transmembrane</keyword>
<feature type="transmembrane region" description="Helical" evidence="2">
    <location>
        <begin position="315"/>
        <end position="336"/>
    </location>
</feature>
<organism evidence="3 4">
    <name type="scientific">Naematelia encephala</name>
    <dbReference type="NCBI Taxonomy" id="71784"/>
    <lineage>
        <taxon>Eukaryota</taxon>
        <taxon>Fungi</taxon>
        <taxon>Dikarya</taxon>
        <taxon>Basidiomycota</taxon>
        <taxon>Agaricomycotina</taxon>
        <taxon>Tremellomycetes</taxon>
        <taxon>Tremellales</taxon>
        <taxon>Naemateliaceae</taxon>
        <taxon>Naematelia</taxon>
    </lineage>
</organism>
<dbReference type="EMBL" id="MCFC01000106">
    <property type="protein sequence ID" value="ORY21685.1"/>
    <property type="molecule type" value="Genomic_DNA"/>
</dbReference>
<feature type="region of interest" description="Disordered" evidence="1">
    <location>
        <begin position="136"/>
        <end position="156"/>
    </location>
</feature>
<dbReference type="InParanoid" id="A0A1Y2AIA1"/>
<comment type="caution">
    <text evidence="3">The sequence shown here is derived from an EMBL/GenBank/DDBJ whole genome shotgun (WGS) entry which is preliminary data.</text>
</comment>
<accession>A0A1Y2AIA1</accession>
<proteinExistence type="predicted"/>
<reference evidence="3 4" key="1">
    <citation type="submission" date="2016-07" db="EMBL/GenBank/DDBJ databases">
        <title>Pervasive Adenine N6-methylation of Active Genes in Fungi.</title>
        <authorList>
            <consortium name="DOE Joint Genome Institute"/>
            <person name="Mondo S.J."/>
            <person name="Dannebaum R.O."/>
            <person name="Kuo R.C."/>
            <person name="Labutti K."/>
            <person name="Haridas S."/>
            <person name="Kuo A."/>
            <person name="Salamov A."/>
            <person name="Ahrendt S.R."/>
            <person name="Lipzen A."/>
            <person name="Sullivan W."/>
            <person name="Andreopoulos W.B."/>
            <person name="Clum A."/>
            <person name="Lindquist E."/>
            <person name="Daum C."/>
            <person name="Ramamoorthy G.K."/>
            <person name="Gryganskyi A."/>
            <person name="Culley D."/>
            <person name="Magnuson J.K."/>
            <person name="James T.Y."/>
            <person name="O'Malley M.A."/>
            <person name="Stajich J.E."/>
            <person name="Spatafora J.W."/>
            <person name="Visel A."/>
            <person name="Grigoriev I.V."/>
        </authorList>
    </citation>
    <scope>NUCLEOTIDE SEQUENCE [LARGE SCALE GENOMIC DNA]</scope>
    <source>
        <strain evidence="3 4">68-887.2</strain>
    </source>
</reference>